<evidence type="ECO:0000256" key="7">
    <source>
        <dbReference type="ARBA" id="ARBA00023127"/>
    </source>
</evidence>
<evidence type="ECO:0000256" key="5">
    <source>
        <dbReference type="ARBA" id="ARBA00022777"/>
    </source>
</evidence>
<evidence type="ECO:0000256" key="6">
    <source>
        <dbReference type="ARBA" id="ARBA00022840"/>
    </source>
</evidence>
<dbReference type="PROSITE" id="PS00292">
    <property type="entry name" value="CYCLINS"/>
    <property type="match status" value="1"/>
</dbReference>
<dbReference type="GO" id="GO:0051301">
    <property type="term" value="P:cell division"/>
    <property type="evidence" value="ECO:0007669"/>
    <property type="project" value="UniProtKB-KW"/>
</dbReference>
<keyword evidence="6 9" id="KW-0067">ATP-binding</keyword>
<dbReference type="InterPro" id="IPR006671">
    <property type="entry name" value="Cyclin_N"/>
</dbReference>
<evidence type="ECO:0000256" key="2">
    <source>
        <dbReference type="ARBA" id="ARBA00022618"/>
    </source>
</evidence>
<dbReference type="Gene3D" id="3.30.200.20">
    <property type="entry name" value="Phosphorylase Kinase, domain 1"/>
    <property type="match status" value="1"/>
</dbReference>
<reference evidence="11" key="2">
    <citation type="journal article" date="2018" name="Nat. Commun.">
        <title>Tailed giant Tupanvirus possesses the most complete translational apparatus of the known virosphere.</title>
        <authorList>
            <person name="Abrahao J."/>
            <person name="Silva L."/>
            <person name="Silva L.S."/>
            <person name="Khalil J.Y.B."/>
            <person name="Rodrigues R."/>
            <person name="Arantes T."/>
            <person name="Assis F."/>
            <person name="Boratto P."/>
            <person name="Andrade M."/>
            <person name="Kroon E.G."/>
            <person name="Ribeiro B."/>
            <person name="Bergier I."/>
            <person name="Seligmann H."/>
            <person name="Ghigo E."/>
            <person name="Colson P."/>
            <person name="Levasseur A."/>
            <person name="Kroemer G."/>
            <person name="Raoult D."/>
            <person name="La Scola B."/>
        </authorList>
    </citation>
    <scope>NUCLEOTIDE SEQUENCE [LARGE SCALE GENOMIC DNA]</scope>
    <source>
        <strain evidence="11">Deep ocean</strain>
    </source>
</reference>
<dbReference type="Pfam" id="PF00069">
    <property type="entry name" value="Pkinase"/>
    <property type="match status" value="1"/>
</dbReference>
<evidence type="ECO:0000256" key="1">
    <source>
        <dbReference type="ARBA" id="ARBA00022527"/>
    </source>
</evidence>
<dbReference type="GO" id="GO:0004674">
    <property type="term" value="F:protein serine/threonine kinase activity"/>
    <property type="evidence" value="ECO:0007669"/>
    <property type="project" value="UniProtKB-KW"/>
</dbReference>
<dbReference type="SMART" id="SM00385">
    <property type="entry name" value="CYCLIN"/>
    <property type="match status" value="1"/>
</dbReference>
<dbReference type="Gene3D" id="1.10.472.10">
    <property type="entry name" value="Cyclin-like"/>
    <property type="match status" value="2"/>
</dbReference>
<dbReference type="InterPro" id="IPR036915">
    <property type="entry name" value="Cyclin-like_sf"/>
</dbReference>
<dbReference type="PROSITE" id="PS00107">
    <property type="entry name" value="PROTEIN_KINASE_ATP"/>
    <property type="match status" value="1"/>
</dbReference>
<dbReference type="InterPro" id="IPR008266">
    <property type="entry name" value="Tyr_kinase_AS"/>
</dbReference>
<dbReference type="Gene3D" id="1.10.510.10">
    <property type="entry name" value="Transferase(Phosphotransferase) domain 1"/>
    <property type="match status" value="1"/>
</dbReference>
<dbReference type="PANTHER" id="PTHR24056">
    <property type="entry name" value="CELL DIVISION PROTEIN KINASE"/>
    <property type="match status" value="1"/>
</dbReference>
<name>A0A6N1NSR1_9VIRU</name>
<dbReference type="PROSITE" id="PS50011">
    <property type="entry name" value="PROTEIN_KINASE_DOM"/>
    <property type="match status" value="1"/>
</dbReference>
<evidence type="ECO:0000313" key="11">
    <source>
        <dbReference type="EMBL" id="QKU33762.1"/>
    </source>
</evidence>
<keyword evidence="3" id="KW-0808">Transferase</keyword>
<sequence>MDYFSMQPEINENMRSIVVDWLVAVVDDYKLTMSTLFSGIILMDKYLSIEKITKKNFQAVAVSCLYLASKTEEVYPPELISLVRCTDNSYTKQHLLKTEYDILNKLKYKIYSDNIYQYINVEYQNKKINCDSYFFCLYLATITLMTIDYNFVKPENLAKKIIDFDLILKMEPKIMEKLINSDPIYCYLYLSWIRYKESEYKAIEDRYSSIKFGKISASVIPEIKCICDKNTFTLRSMWNENTMNIEELDFNIYNDEYIKKFTILSELGSGTYGVVKHVKVLDYDLALKRIRDNDTENGIGCTMLREINTLQMLNHPNIIKMHGFNYDPNTGRLVIGFEFMKYTLRQIISKRSIDNTTKGKIIIDFLKGLNYIHSKNIVHRDLSVNNILVSADGVLKIADFGSSRYFRHPQFAGNYSQEICTLWYRSIENLLGKKNYNQMVDVWSAACIIGFILSGNDFFQGDSEIDTIYKIFKVLGTPTENFSSEVCSWPQFNNNFPKWPRKGFVDLEIKYPEQTKILYKMLEYNPDNRISANQALIEFMQIYGNSSG</sequence>
<feature type="domain" description="Protein kinase" evidence="10">
    <location>
        <begin position="261"/>
        <end position="540"/>
    </location>
</feature>
<dbReference type="FunFam" id="1.10.472.10:FF:000001">
    <property type="entry name" value="G2/mitotic-specific cyclin"/>
    <property type="match status" value="1"/>
</dbReference>
<dbReference type="InterPro" id="IPR048258">
    <property type="entry name" value="Cyclins_cyclin-box"/>
</dbReference>
<evidence type="ECO:0000256" key="3">
    <source>
        <dbReference type="ARBA" id="ARBA00022679"/>
    </source>
</evidence>
<dbReference type="GeneID" id="80517061"/>
<keyword evidence="4 9" id="KW-0547">Nucleotide-binding</keyword>
<dbReference type="InterPro" id="IPR017441">
    <property type="entry name" value="Protein_kinase_ATP_BS"/>
</dbReference>
<accession>A0A6N1NSR1</accession>
<keyword evidence="2" id="KW-0132">Cell division</keyword>
<reference evidence="11" key="1">
    <citation type="submission" date="2017-06" db="EMBL/GenBank/DDBJ databases">
        <authorList>
            <person name="Assis F.L."/>
            <person name="Abrahao J.S."/>
            <person name="Silva L."/>
            <person name="Khalil J.B."/>
            <person name="Rodrigues R."/>
            <person name="Silva L.S."/>
            <person name="Boratto P."/>
            <person name="Andrade M."/>
            <person name="Kroon E.G."/>
            <person name="Ribeiro B."/>
            <person name="Bergier I."/>
            <person name="Seligmann H."/>
            <person name="Ghigo E."/>
            <person name="Colson P."/>
            <person name="Levasseur A."/>
            <person name="Raoult D."/>
            <person name="Scola B.L."/>
        </authorList>
    </citation>
    <scope>NUCLEOTIDE SEQUENCE</scope>
    <source>
        <strain evidence="11">Deep ocean</strain>
    </source>
</reference>
<evidence type="ECO:0000256" key="9">
    <source>
        <dbReference type="PROSITE-ProRule" id="PRU10141"/>
    </source>
</evidence>
<dbReference type="InterPro" id="IPR013763">
    <property type="entry name" value="Cyclin-like_dom"/>
</dbReference>
<dbReference type="InterPro" id="IPR011009">
    <property type="entry name" value="Kinase-like_dom_sf"/>
</dbReference>
<evidence type="ECO:0000256" key="4">
    <source>
        <dbReference type="ARBA" id="ARBA00022741"/>
    </source>
</evidence>
<evidence type="ECO:0000256" key="8">
    <source>
        <dbReference type="ARBA" id="ARBA00023306"/>
    </source>
</evidence>
<dbReference type="PROSITE" id="PS00109">
    <property type="entry name" value="PROTEIN_KINASE_TYR"/>
    <property type="match status" value="1"/>
</dbReference>
<feature type="binding site" evidence="9">
    <location>
        <position position="288"/>
    </location>
    <ligand>
        <name>ATP</name>
        <dbReference type="ChEBI" id="CHEBI:30616"/>
    </ligand>
</feature>
<dbReference type="InterPro" id="IPR050108">
    <property type="entry name" value="CDK"/>
</dbReference>
<organism evidence="11">
    <name type="scientific">Tupanvirus deep ocean</name>
    <dbReference type="NCBI Taxonomy" id="2126984"/>
    <lineage>
        <taxon>Viruses</taxon>
        <taxon>Varidnaviria</taxon>
        <taxon>Bamfordvirae</taxon>
        <taxon>Nucleocytoviricota</taxon>
        <taxon>Megaviricetes</taxon>
        <taxon>Imitervirales</taxon>
        <taxon>Mimiviridae</taxon>
        <taxon>Megamimivirinae</taxon>
        <taxon>Tupanvirus</taxon>
        <taxon>Tupanvirus altamarinense</taxon>
    </lineage>
</organism>
<dbReference type="SUPFAM" id="SSF56112">
    <property type="entry name" value="Protein kinase-like (PK-like)"/>
    <property type="match status" value="1"/>
</dbReference>
<keyword evidence="8" id="KW-0131">Cell cycle</keyword>
<dbReference type="KEGG" id="vg:80517061"/>
<proteinExistence type="predicted"/>
<dbReference type="GO" id="GO:0005524">
    <property type="term" value="F:ATP binding"/>
    <property type="evidence" value="ECO:0007669"/>
    <property type="project" value="UniProtKB-UniRule"/>
</dbReference>
<keyword evidence="1" id="KW-0723">Serine/threonine-protein kinase</keyword>
<dbReference type="SUPFAM" id="SSF47954">
    <property type="entry name" value="Cyclin-like"/>
    <property type="match status" value="1"/>
</dbReference>
<protein>
    <recommendedName>
        <fullName evidence="10">Protein kinase domain-containing protein</fullName>
    </recommendedName>
</protein>
<dbReference type="InterPro" id="IPR000719">
    <property type="entry name" value="Prot_kinase_dom"/>
</dbReference>
<keyword evidence="5" id="KW-0418">Kinase</keyword>
<evidence type="ECO:0000259" key="10">
    <source>
        <dbReference type="PROSITE" id="PS50011"/>
    </source>
</evidence>
<dbReference type="Pfam" id="PF00134">
    <property type="entry name" value="Cyclin_N"/>
    <property type="match status" value="1"/>
</dbReference>
<dbReference type="EMBL" id="MF405918">
    <property type="protein sequence ID" value="QKU33762.1"/>
    <property type="molecule type" value="Genomic_DNA"/>
</dbReference>
<dbReference type="FunFam" id="1.10.510.10:FF:000624">
    <property type="entry name" value="Mitogen-activated protein kinase"/>
    <property type="match status" value="1"/>
</dbReference>
<keyword evidence="7" id="KW-0195">Cyclin</keyword>
<dbReference type="RefSeq" id="YP_010780370.1">
    <property type="nucleotide sequence ID" value="NC_075038.1"/>
</dbReference>